<feature type="chain" id="PRO_5030611894" description="Spore coat protein U domain-containing protein" evidence="1">
    <location>
        <begin position="20"/>
        <end position="309"/>
    </location>
</feature>
<dbReference type="Proteomes" id="UP000522081">
    <property type="component" value="Unassembled WGS sequence"/>
</dbReference>
<dbReference type="EMBL" id="JACBZF010000011">
    <property type="protein sequence ID" value="NYH97054.1"/>
    <property type="molecule type" value="Genomic_DNA"/>
</dbReference>
<evidence type="ECO:0000256" key="1">
    <source>
        <dbReference type="SAM" id="SignalP"/>
    </source>
</evidence>
<sequence length="309" mass="32788">MLRQSLFALALLIGGPATAQPFGSGAIPVSSECLVRVTAMPATWLIEGYDPFGTDIPEGTFSVAFTNEGTSECRFKPVFELDQPPFGLSSGSGRQIGYALLSMQDAQDVTPRAGRTQRVLSQSTITLAPAESRTVLYKLVVDPTDVRTSGTYSEDLTIVATDASMKTFGGARLVVGLNVLPSARIGLAGAYTIENGRALVDLGELRAGKAPTPLQLRVKSTGRFELVVTSQNSGKLRLGGTNWFVPYTMAIGDRTLNLLSVERVSGSERGSVSGMIQESALPIEFTIGDVSNRRAGTYSDTILISVSAK</sequence>
<protein>
    <recommendedName>
        <fullName evidence="4">Spore coat protein U domain-containing protein</fullName>
    </recommendedName>
</protein>
<evidence type="ECO:0008006" key="4">
    <source>
        <dbReference type="Google" id="ProtNLM"/>
    </source>
</evidence>
<name>A0A7Z0BV94_9SPHN</name>
<gene>
    <name evidence="2" type="ORF">FHS75_003415</name>
</gene>
<accession>A0A7Z0BV94</accession>
<dbReference type="RefSeq" id="WP_244959136.1">
    <property type="nucleotide sequence ID" value="NZ_JACBZF010000011.1"/>
</dbReference>
<reference evidence="2 3" key="1">
    <citation type="submission" date="2020-07" db="EMBL/GenBank/DDBJ databases">
        <title>Genomic Encyclopedia of Type Strains, Phase IV (KMG-IV): sequencing the most valuable type-strain genomes for metagenomic binning, comparative biology and taxonomic classification.</title>
        <authorList>
            <person name="Goeker M."/>
        </authorList>
    </citation>
    <scope>NUCLEOTIDE SEQUENCE [LARGE SCALE GENOMIC DNA]</scope>
    <source>
        <strain evidence="2 3">DSM 29043</strain>
    </source>
</reference>
<feature type="signal peptide" evidence="1">
    <location>
        <begin position="1"/>
        <end position="19"/>
    </location>
</feature>
<organism evidence="2 3">
    <name type="scientific">Novosphingobium marinum</name>
    <dbReference type="NCBI Taxonomy" id="1514948"/>
    <lineage>
        <taxon>Bacteria</taxon>
        <taxon>Pseudomonadati</taxon>
        <taxon>Pseudomonadota</taxon>
        <taxon>Alphaproteobacteria</taxon>
        <taxon>Sphingomonadales</taxon>
        <taxon>Sphingomonadaceae</taxon>
        <taxon>Novosphingobium</taxon>
    </lineage>
</organism>
<evidence type="ECO:0000313" key="2">
    <source>
        <dbReference type="EMBL" id="NYH97054.1"/>
    </source>
</evidence>
<comment type="caution">
    <text evidence="2">The sequence shown here is derived from an EMBL/GenBank/DDBJ whole genome shotgun (WGS) entry which is preliminary data.</text>
</comment>
<dbReference type="AlphaFoldDB" id="A0A7Z0BV94"/>
<keyword evidence="3" id="KW-1185">Reference proteome</keyword>
<proteinExistence type="predicted"/>
<evidence type="ECO:0000313" key="3">
    <source>
        <dbReference type="Proteomes" id="UP000522081"/>
    </source>
</evidence>
<keyword evidence="1" id="KW-0732">Signal</keyword>